<reference evidence="4 5" key="1">
    <citation type="submission" date="2019-05" db="EMBL/GenBank/DDBJ databases">
        <title>Another draft genome of Portunus trituberculatus and its Hox gene families provides insights of decapod evolution.</title>
        <authorList>
            <person name="Jeong J.-H."/>
            <person name="Song I."/>
            <person name="Kim S."/>
            <person name="Choi T."/>
            <person name="Kim D."/>
            <person name="Ryu S."/>
            <person name="Kim W."/>
        </authorList>
    </citation>
    <scope>NUCLEOTIDE SEQUENCE [LARGE SCALE GENOMIC DNA]</scope>
    <source>
        <tissue evidence="4">Muscle</tissue>
    </source>
</reference>
<gene>
    <name evidence="4" type="ORF">E2C01_043532</name>
</gene>
<protein>
    <recommendedName>
        <fullName evidence="3">WAP domain-containing protein</fullName>
    </recommendedName>
</protein>
<proteinExistence type="predicted"/>
<sequence length="315" mass="35919">MAVHASLSLTTLLMACCEGPQSFVLYCCILSTARYRRVMITCFSWGQSLIPCDWSLQFFLHWISHEDYPSTAQSIPLHQAMVIPLIQDIIPFNKSSPLSLTAAVLCFALMLAPWTAASPLQSPTITANKTRIKRHYGSYGNYYDNNYNYWPWCNHQYYNAHHPYYYSCWGSWPFYPPSTTTPSTTTTTKPPFIIIVPINPPRPTRPTSPPITTTQPTTVPTRPPFIPIMPSRGCKSDYQCPDDNRCCYDHCLQEYKCSRLLPHASTTTPTPRLSHHHKDETRVERSLQEEEQPAAVKETLVTSQTQASRHSPALW</sequence>
<feature type="compositionally biased region" description="Basic and acidic residues" evidence="1">
    <location>
        <begin position="277"/>
        <end position="288"/>
    </location>
</feature>
<evidence type="ECO:0000313" key="5">
    <source>
        <dbReference type="Proteomes" id="UP000324222"/>
    </source>
</evidence>
<dbReference type="AlphaFoldDB" id="A0A5B7FPQ5"/>
<dbReference type="InterPro" id="IPR008197">
    <property type="entry name" value="WAP_dom"/>
</dbReference>
<feature type="domain" description="WAP" evidence="3">
    <location>
        <begin position="212"/>
        <end position="261"/>
    </location>
</feature>
<organism evidence="4 5">
    <name type="scientific">Portunus trituberculatus</name>
    <name type="common">Swimming crab</name>
    <name type="synonym">Neptunus trituberculatus</name>
    <dbReference type="NCBI Taxonomy" id="210409"/>
    <lineage>
        <taxon>Eukaryota</taxon>
        <taxon>Metazoa</taxon>
        <taxon>Ecdysozoa</taxon>
        <taxon>Arthropoda</taxon>
        <taxon>Crustacea</taxon>
        <taxon>Multicrustacea</taxon>
        <taxon>Malacostraca</taxon>
        <taxon>Eumalacostraca</taxon>
        <taxon>Eucarida</taxon>
        <taxon>Decapoda</taxon>
        <taxon>Pleocyemata</taxon>
        <taxon>Brachyura</taxon>
        <taxon>Eubrachyura</taxon>
        <taxon>Portunoidea</taxon>
        <taxon>Portunidae</taxon>
        <taxon>Portuninae</taxon>
        <taxon>Portunus</taxon>
    </lineage>
</organism>
<feature type="signal peptide" evidence="2">
    <location>
        <begin position="1"/>
        <end position="17"/>
    </location>
</feature>
<feature type="compositionally biased region" description="Low complexity" evidence="1">
    <location>
        <begin position="210"/>
        <end position="220"/>
    </location>
</feature>
<evidence type="ECO:0000313" key="4">
    <source>
        <dbReference type="EMBL" id="MPC49720.1"/>
    </source>
</evidence>
<dbReference type="GO" id="GO:0030414">
    <property type="term" value="F:peptidase inhibitor activity"/>
    <property type="evidence" value="ECO:0007669"/>
    <property type="project" value="InterPro"/>
</dbReference>
<keyword evidence="2" id="KW-0732">Signal</keyword>
<feature type="region of interest" description="Disordered" evidence="1">
    <location>
        <begin position="196"/>
        <end position="225"/>
    </location>
</feature>
<dbReference type="EMBL" id="VSRR010009056">
    <property type="protein sequence ID" value="MPC49720.1"/>
    <property type="molecule type" value="Genomic_DNA"/>
</dbReference>
<evidence type="ECO:0000256" key="2">
    <source>
        <dbReference type="SAM" id="SignalP"/>
    </source>
</evidence>
<dbReference type="Proteomes" id="UP000324222">
    <property type="component" value="Unassembled WGS sequence"/>
</dbReference>
<name>A0A5B7FPQ5_PORTR</name>
<evidence type="ECO:0000256" key="1">
    <source>
        <dbReference type="SAM" id="MobiDB-lite"/>
    </source>
</evidence>
<feature type="compositionally biased region" description="Pro residues" evidence="1">
    <location>
        <begin position="198"/>
        <end position="209"/>
    </location>
</feature>
<comment type="caution">
    <text evidence="4">The sequence shown here is derived from an EMBL/GenBank/DDBJ whole genome shotgun (WGS) entry which is preliminary data.</text>
</comment>
<dbReference type="PROSITE" id="PS51390">
    <property type="entry name" value="WAP"/>
    <property type="match status" value="1"/>
</dbReference>
<dbReference type="SUPFAM" id="SSF57256">
    <property type="entry name" value="Elafin-like"/>
    <property type="match status" value="1"/>
</dbReference>
<feature type="region of interest" description="Disordered" evidence="1">
    <location>
        <begin position="265"/>
        <end position="295"/>
    </location>
</feature>
<feature type="chain" id="PRO_5022740188" description="WAP domain-containing protein" evidence="2">
    <location>
        <begin position="18"/>
        <end position="315"/>
    </location>
</feature>
<dbReference type="InterPro" id="IPR036645">
    <property type="entry name" value="Elafin-like_sf"/>
</dbReference>
<dbReference type="GO" id="GO:0005576">
    <property type="term" value="C:extracellular region"/>
    <property type="evidence" value="ECO:0007669"/>
    <property type="project" value="InterPro"/>
</dbReference>
<keyword evidence="5" id="KW-1185">Reference proteome</keyword>
<accession>A0A5B7FPQ5</accession>
<evidence type="ECO:0000259" key="3">
    <source>
        <dbReference type="PROSITE" id="PS51390"/>
    </source>
</evidence>